<dbReference type="GeneID" id="1443391"/>
<evidence type="ECO:0000256" key="3">
    <source>
        <dbReference type="ARBA" id="ARBA00022679"/>
    </source>
</evidence>
<dbReference type="EC" id="2.1.1.282" evidence="7"/>
<dbReference type="RefSeq" id="WP_010885156.1">
    <property type="nucleotide sequence ID" value="NZ_DUJN01000008.1"/>
</dbReference>
<dbReference type="AlphaFoldDB" id="A0A832WK22"/>
<keyword evidence="5 7" id="KW-0819">tRNA processing</keyword>
<dbReference type="GO" id="GO:0031591">
    <property type="term" value="P:wybutosine biosynthetic process"/>
    <property type="evidence" value="ECO:0007669"/>
    <property type="project" value="InterPro"/>
</dbReference>
<dbReference type="SUPFAM" id="SSF111278">
    <property type="entry name" value="SSo0622-like"/>
    <property type="match status" value="1"/>
</dbReference>
<dbReference type="Pfam" id="PF02676">
    <property type="entry name" value="TYW3"/>
    <property type="match status" value="1"/>
</dbReference>
<keyword evidence="2 7" id="KW-0489">Methyltransferase</keyword>
<evidence type="ECO:0000259" key="8">
    <source>
        <dbReference type="Pfam" id="PF02676"/>
    </source>
</evidence>
<name>A0A832WK22_PYRHR</name>
<organism evidence="9 10">
    <name type="scientific">Pyrococcus horikoshii</name>
    <dbReference type="NCBI Taxonomy" id="53953"/>
    <lineage>
        <taxon>Archaea</taxon>
        <taxon>Methanobacteriati</taxon>
        <taxon>Methanobacteriota</taxon>
        <taxon>Thermococci</taxon>
        <taxon>Thermococcales</taxon>
        <taxon>Thermococcaceae</taxon>
        <taxon>Pyrococcus</taxon>
    </lineage>
</organism>
<dbReference type="InterPro" id="IPR036602">
    <property type="entry name" value="tRNA_yW-synthesising-like_sf"/>
</dbReference>
<accession>A0A832WK22</accession>
<dbReference type="FunFam" id="3.30.1960.10:FF:000010">
    <property type="entry name" value="tRNA(Phe) 7-((3-amino-3-carboxypropyl)-4-demethylwyosine(37)-N(4))-methyltransferase 1"/>
    <property type="match status" value="1"/>
</dbReference>
<comment type="function">
    <text evidence="7">S-adenosyl-L-methionine-dependent methyltransferase that acts as a component of the wyosine derivatives biosynthesis pathway. Probably methylates N-4 position of wybutosine-86 to produce wybutosine-72.</text>
</comment>
<dbReference type="Proteomes" id="UP000617544">
    <property type="component" value="Unassembled WGS sequence"/>
</dbReference>
<dbReference type="PANTHER" id="PTHR48418">
    <property type="entry name" value="TRNA WYBUTOSINE-SYNTHESIZING PROTEIN 3"/>
    <property type="match status" value="1"/>
</dbReference>
<evidence type="ECO:0000313" key="9">
    <source>
        <dbReference type="EMBL" id="HII61882.1"/>
    </source>
</evidence>
<feature type="domain" description="tRNA wybutosine-synthesizing protein" evidence="8">
    <location>
        <begin position="14"/>
        <end position="196"/>
    </location>
</feature>
<dbReference type="InterPro" id="IPR022908">
    <property type="entry name" value="Taw3"/>
</dbReference>
<dbReference type="NCBIfam" id="NF047731">
    <property type="entry name" value="tRNAMtaseTaw3"/>
    <property type="match status" value="1"/>
</dbReference>
<dbReference type="NCBIfam" id="NF003266">
    <property type="entry name" value="PRK04235.1-5"/>
    <property type="match status" value="1"/>
</dbReference>
<evidence type="ECO:0000256" key="1">
    <source>
        <dbReference type="ARBA" id="ARBA00008569"/>
    </source>
</evidence>
<keyword evidence="4 7" id="KW-0949">S-adenosyl-L-methionine</keyword>
<dbReference type="SMR" id="A0A832WK22"/>
<gene>
    <name evidence="7" type="primary">taw3</name>
    <name evidence="9" type="ORF">HA331_09140</name>
</gene>
<comment type="caution">
    <text evidence="9">The sequence shown here is derived from an EMBL/GenBank/DDBJ whole genome shotgun (WGS) entry which is preliminary data.</text>
</comment>
<dbReference type="EMBL" id="DUJN01000008">
    <property type="protein sequence ID" value="HII61882.1"/>
    <property type="molecule type" value="Genomic_DNA"/>
</dbReference>
<protein>
    <recommendedName>
        <fullName evidence="6 7">tRNA(Phe) 7-((3-amino-3-carboxypropyl)-4-demethylwyosine(37)-N(4))-methyltransferase</fullName>
        <ecNumber evidence="7">2.1.1.282</ecNumber>
    </recommendedName>
    <alternativeName>
        <fullName evidence="7">tRNA wyosine derivatives biosynthesis protein Taw3</fullName>
    </alternativeName>
</protein>
<proteinExistence type="inferred from homology"/>
<sequence>MLLYMRFTENFERAKKEALMSLEIALRKGEVDEDIIPLLKKINSIENYFTTSSCSGRISVMEMPHFGDKVNAKWLGKWHREVSLYEVLEAIKKHRSGQLWFLVRSPILHVGAKTLEDAVKLVNLAVSCGFKYSNIKSISNKKLIVEIRSTERMDVLLGENGEIFVGEEYLNKIVEIANDQMRRFKEKLKRLESKINALNR</sequence>
<reference evidence="9" key="1">
    <citation type="journal article" date="2020" name="bioRxiv">
        <title>A rank-normalized archaeal taxonomy based on genome phylogeny resolves widespread incomplete and uneven classifications.</title>
        <authorList>
            <person name="Rinke C."/>
            <person name="Chuvochina M."/>
            <person name="Mussig A.J."/>
            <person name="Chaumeil P.-A."/>
            <person name="Waite D.W."/>
            <person name="Whitman W.B."/>
            <person name="Parks D.H."/>
            <person name="Hugenholtz P."/>
        </authorList>
    </citation>
    <scope>NUCLEOTIDE SEQUENCE</scope>
    <source>
        <strain evidence="9">UBA8834</strain>
    </source>
</reference>
<dbReference type="GO" id="GO:0030488">
    <property type="term" value="P:tRNA methylation"/>
    <property type="evidence" value="ECO:0007669"/>
    <property type="project" value="InterPro"/>
</dbReference>
<evidence type="ECO:0000256" key="6">
    <source>
        <dbReference type="ARBA" id="ARBA00030554"/>
    </source>
</evidence>
<evidence type="ECO:0000313" key="10">
    <source>
        <dbReference type="Proteomes" id="UP000617544"/>
    </source>
</evidence>
<dbReference type="InterPro" id="IPR003827">
    <property type="entry name" value="tRNA_yW-synthesising"/>
</dbReference>
<dbReference type="Gene3D" id="3.30.1960.10">
    <property type="entry name" value="tRNA wybutosine-synthesizing-like"/>
    <property type="match status" value="1"/>
</dbReference>
<keyword evidence="3 7" id="KW-0808">Transferase</keyword>
<dbReference type="PANTHER" id="PTHR48418:SF1">
    <property type="entry name" value="TRNA WYBUTOSINE-SYNTHESIZING PROTEIN 3"/>
    <property type="match status" value="1"/>
</dbReference>
<dbReference type="HAMAP" id="MF_00266">
    <property type="entry name" value="TYW3_archaea"/>
    <property type="match status" value="1"/>
</dbReference>
<evidence type="ECO:0000256" key="4">
    <source>
        <dbReference type="ARBA" id="ARBA00022691"/>
    </source>
</evidence>
<comment type="similarity">
    <text evidence="1 7">Belongs to the TYW3 family.</text>
</comment>
<comment type="catalytic activity">
    <reaction evidence="7">
        <text>4-demethyl-7-[(3S)-3-amino-3-carboxypropyl]wyosine(37) in tRNA(Phe) + S-adenosyl-L-methionine = 7-[(3S)-3-amino-3-carboxypropyl]wyosine(37) in tRNA(Phe) + S-adenosyl-L-homocysteine + H(+)</text>
        <dbReference type="Rhea" id="RHEA:36635"/>
        <dbReference type="Rhea" id="RHEA-COMP:10378"/>
        <dbReference type="Rhea" id="RHEA-COMP:10379"/>
        <dbReference type="ChEBI" id="CHEBI:15378"/>
        <dbReference type="ChEBI" id="CHEBI:57856"/>
        <dbReference type="ChEBI" id="CHEBI:59789"/>
        <dbReference type="ChEBI" id="CHEBI:73543"/>
        <dbReference type="ChEBI" id="CHEBI:73550"/>
        <dbReference type="EC" id="2.1.1.282"/>
    </reaction>
</comment>
<dbReference type="NCBIfam" id="NF003267">
    <property type="entry name" value="PRK04235.1-6"/>
    <property type="match status" value="1"/>
</dbReference>
<evidence type="ECO:0000256" key="2">
    <source>
        <dbReference type="ARBA" id="ARBA00022603"/>
    </source>
</evidence>
<evidence type="ECO:0000256" key="5">
    <source>
        <dbReference type="ARBA" id="ARBA00022694"/>
    </source>
</evidence>
<dbReference type="GO" id="GO:0008175">
    <property type="term" value="F:tRNA methyltransferase activity"/>
    <property type="evidence" value="ECO:0007669"/>
    <property type="project" value="InterPro"/>
</dbReference>
<evidence type="ECO:0000256" key="7">
    <source>
        <dbReference type="HAMAP-Rule" id="MF_00266"/>
    </source>
</evidence>